<dbReference type="HAMAP" id="MF_01345_B">
    <property type="entry name" value="Ribosomal_uS17_B"/>
    <property type="match status" value="1"/>
</dbReference>
<name>A0A2H0XXJ1_UNCSA</name>
<dbReference type="InterPro" id="IPR012340">
    <property type="entry name" value="NA-bd_OB-fold"/>
</dbReference>
<keyword evidence="3 6" id="KW-0694">RNA-binding</keyword>
<dbReference type="InterPro" id="IPR019979">
    <property type="entry name" value="Ribosomal_uS17_CS"/>
</dbReference>
<comment type="similarity">
    <text evidence="1 6 7">Belongs to the universal ribosomal protein uS17 family.</text>
</comment>
<keyword evidence="5 6" id="KW-0687">Ribonucleoprotein</keyword>
<evidence type="ECO:0000256" key="3">
    <source>
        <dbReference type="ARBA" id="ARBA00022884"/>
    </source>
</evidence>
<dbReference type="Proteomes" id="UP000231343">
    <property type="component" value="Unassembled WGS sequence"/>
</dbReference>
<dbReference type="GO" id="GO:0022627">
    <property type="term" value="C:cytosolic small ribosomal subunit"/>
    <property type="evidence" value="ECO:0007669"/>
    <property type="project" value="UniProtKB-UniRule"/>
</dbReference>
<dbReference type="GO" id="GO:0019843">
    <property type="term" value="F:rRNA binding"/>
    <property type="evidence" value="ECO:0007669"/>
    <property type="project" value="UniProtKB-UniRule"/>
</dbReference>
<evidence type="ECO:0000313" key="9">
    <source>
        <dbReference type="Proteomes" id="UP000231343"/>
    </source>
</evidence>
<dbReference type="GO" id="GO:0003735">
    <property type="term" value="F:structural constituent of ribosome"/>
    <property type="evidence" value="ECO:0007669"/>
    <property type="project" value="UniProtKB-UniRule"/>
</dbReference>
<dbReference type="EMBL" id="PEYM01000077">
    <property type="protein sequence ID" value="PIS29650.1"/>
    <property type="molecule type" value="Genomic_DNA"/>
</dbReference>
<evidence type="ECO:0000256" key="5">
    <source>
        <dbReference type="ARBA" id="ARBA00023274"/>
    </source>
</evidence>
<comment type="caution">
    <text evidence="8">The sequence shown here is derived from an EMBL/GenBank/DDBJ whole genome shotgun (WGS) entry which is preliminary data.</text>
</comment>
<evidence type="ECO:0000256" key="1">
    <source>
        <dbReference type="ARBA" id="ARBA00010254"/>
    </source>
</evidence>
<protein>
    <recommendedName>
        <fullName evidence="6">Small ribosomal subunit protein uS17</fullName>
    </recommendedName>
</protein>
<dbReference type="PANTHER" id="PTHR10744:SF1">
    <property type="entry name" value="SMALL RIBOSOMAL SUBUNIT PROTEIN US17M"/>
    <property type="match status" value="1"/>
</dbReference>
<dbReference type="InterPro" id="IPR000266">
    <property type="entry name" value="Ribosomal_uS17"/>
</dbReference>
<comment type="subunit">
    <text evidence="6">Part of the 30S ribosomal subunit.</text>
</comment>
<keyword evidence="2 6" id="KW-0699">rRNA-binding</keyword>
<evidence type="ECO:0000256" key="7">
    <source>
        <dbReference type="RuleBase" id="RU003872"/>
    </source>
</evidence>
<dbReference type="SUPFAM" id="SSF50249">
    <property type="entry name" value="Nucleic acid-binding proteins"/>
    <property type="match status" value="1"/>
</dbReference>
<dbReference type="PRINTS" id="PR00973">
    <property type="entry name" value="RIBOSOMALS17"/>
</dbReference>
<evidence type="ECO:0000313" key="8">
    <source>
        <dbReference type="EMBL" id="PIS29650.1"/>
    </source>
</evidence>
<evidence type="ECO:0000256" key="4">
    <source>
        <dbReference type="ARBA" id="ARBA00022980"/>
    </source>
</evidence>
<organism evidence="8 9">
    <name type="scientific">Candidatus Saganbacteria bacterium CG08_land_8_20_14_0_20_45_16</name>
    <dbReference type="NCBI Taxonomy" id="2014293"/>
    <lineage>
        <taxon>Bacteria</taxon>
        <taxon>Bacillati</taxon>
        <taxon>Saganbacteria</taxon>
    </lineage>
</organism>
<evidence type="ECO:0000256" key="6">
    <source>
        <dbReference type="HAMAP-Rule" id="MF_01345"/>
    </source>
</evidence>
<evidence type="ECO:0000256" key="2">
    <source>
        <dbReference type="ARBA" id="ARBA00022730"/>
    </source>
</evidence>
<gene>
    <name evidence="6 8" type="primary">rpsQ</name>
    <name evidence="8" type="ORF">COT42_04780</name>
</gene>
<dbReference type="Pfam" id="PF00366">
    <property type="entry name" value="Ribosomal_S17"/>
    <property type="match status" value="1"/>
</dbReference>
<sequence>MHKTIVVMVEQTFRHPFYQKVVRRTVKFKVHDETNSCQVGDLVEIMETRPISKEKHWRLLRVIGKGKVALRDLPKKIVEAKAEVDQPVAMEEAS</sequence>
<comment type="function">
    <text evidence="6">One of the primary rRNA binding proteins, it binds specifically to the 5'-end of 16S ribosomal RNA.</text>
</comment>
<dbReference type="NCBIfam" id="TIGR03635">
    <property type="entry name" value="uS17_bact"/>
    <property type="match status" value="1"/>
</dbReference>
<dbReference type="Gene3D" id="2.40.50.140">
    <property type="entry name" value="Nucleic acid-binding proteins"/>
    <property type="match status" value="1"/>
</dbReference>
<dbReference type="InterPro" id="IPR019984">
    <property type="entry name" value="Ribosomal_uS17_bact/chlr"/>
</dbReference>
<dbReference type="CDD" id="cd00364">
    <property type="entry name" value="Ribosomal_uS17"/>
    <property type="match status" value="1"/>
</dbReference>
<proteinExistence type="inferred from homology"/>
<accession>A0A2H0XXJ1</accession>
<dbReference type="PANTHER" id="PTHR10744">
    <property type="entry name" value="40S RIBOSOMAL PROTEIN S11 FAMILY MEMBER"/>
    <property type="match status" value="1"/>
</dbReference>
<keyword evidence="4 6" id="KW-0689">Ribosomal protein</keyword>
<dbReference type="PROSITE" id="PS00056">
    <property type="entry name" value="RIBOSOMAL_S17"/>
    <property type="match status" value="1"/>
</dbReference>
<reference evidence="8 9" key="1">
    <citation type="submission" date="2017-09" db="EMBL/GenBank/DDBJ databases">
        <title>Depth-based differentiation of microbial function through sediment-hosted aquifers and enrichment of novel symbionts in the deep terrestrial subsurface.</title>
        <authorList>
            <person name="Probst A.J."/>
            <person name="Ladd B."/>
            <person name="Jarett J.K."/>
            <person name="Geller-Mcgrath D.E."/>
            <person name="Sieber C.M."/>
            <person name="Emerson J.B."/>
            <person name="Anantharaman K."/>
            <person name="Thomas B.C."/>
            <person name="Malmstrom R."/>
            <person name="Stieglmeier M."/>
            <person name="Klingl A."/>
            <person name="Woyke T."/>
            <person name="Ryan C.M."/>
            <person name="Banfield J.F."/>
        </authorList>
    </citation>
    <scope>NUCLEOTIDE SEQUENCE [LARGE SCALE GENOMIC DNA]</scope>
    <source>
        <strain evidence="8">CG08_land_8_20_14_0_20_45_16</strain>
    </source>
</reference>
<dbReference type="NCBIfam" id="NF004123">
    <property type="entry name" value="PRK05610.1"/>
    <property type="match status" value="1"/>
</dbReference>
<dbReference type="AlphaFoldDB" id="A0A2H0XXJ1"/>
<dbReference type="GO" id="GO:0006412">
    <property type="term" value="P:translation"/>
    <property type="evidence" value="ECO:0007669"/>
    <property type="project" value="UniProtKB-UniRule"/>
</dbReference>